<evidence type="ECO:0000256" key="1">
    <source>
        <dbReference type="SAM" id="MobiDB-lite"/>
    </source>
</evidence>
<evidence type="ECO:0000313" key="2">
    <source>
        <dbReference type="EMBL" id="KAL0274970.1"/>
    </source>
</evidence>
<comment type="caution">
    <text evidence="2">The sequence shown here is derived from an EMBL/GenBank/DDBJ whole genome shotgun (WGS) entry which is preliminary data.</text>
</comment>
<reference evidence="2" key="1">
    <citation type="journal article" date="2024" name="Gigascience">
        <title>Chromosome-level genome of the poultry shaft louse Menopon gallinae provides insight into the host-switching and adaptive evolution of parasitic lice.</title>
        <authorList>
            <person name="Xu Y."/>
            <person name="Ma L."/>
            <person name="Liu S."/>
            <person name="Liang Y."/>
            <person name="Liu Q."/>
            <person name="He Z."/>
            <person name="Tian L."/>
            <person name="Duan Y."/>
            <person name="Cai W."/>
            <person name="Li H."/>
            <person name="Song F."/>
        </authorList>
    </citation>
    <scope>NUCLEOTIDE SEQUENCE</scope>
    <source>
        <strain evidence="2">Cailab_2023a</strain>
    </source>
</reference>
<proteinExistence type="predicted"/>
<protein>
    <submittedName>
        <fullName evidence="2">Uncharacterized protein</fullName>
    </submittedName>
</protein>
<gene>
    <name evidence="2" type="ORF">PYX00_002977</name>
</gene>
<dbReference type="EMBL" id="JARGDH010000002">
    <property type="protein sequence ID" value="KAL0274970.1"/>
    <property type="molecule type" value="Genomic_DNA"/>
</dbReference>
<sequence>MLQISNLDEGKADWINETQLIIPMVDSEELQTKEIDGMEKHTITLNALDGTDQTLLTNVNGHTFVIGLDRALFENYNSKSDLLLMPNSDLKLLPTVPDCKLTYNLPPIDQGKNDIIWENNTFEKPLTKDILNVIQDTSKSWNELDKNNELCLEDIGVHENKMNSDFLIEPHLVNQSKKIRNDTTEYVVGYYPMTETCDTVLVPASLMTLPQKPVESEKGVIIDNENSKNLLFVTDNIEDTQSEKWIKSNLVTHTSTLVTDKLNSKGRISVLKTGNTPDNSMLLTHESINKLKETVIPLIDSANGDFIEAKPKNDIYNEMEKCITKDEKCDFKGLENENGALPEQSLPLKKKAKMKNSPVNGSFNLSSIDNIQGFNMIQTFWGVQSNLGKKRRQAGWKVITTVPAIQTSLSQVKSKGKTMRETISKRKERQLTASIIS</sequence>
<accession>A0AAW2HY34</accession>
<name>A0AAW2HY34_9NEOP</name>
<dbReference type="AlphaFoldDB" id="A0AAW2HY34"/>
<organism evidence="2">
    <name type="scientific">Menopon gallinae</name>
    <name type="common">poultry shaft louse</name>
    <dbReference type="NCBI Taxonomy" id="328185"/>
    <lineage>
        <taxon>Eukaryota</taxon>
        <taxon>Metazoa</taxon>
        <taxon>Ecdysozoa</taxon>
        <taxon>Arthropoda</taxon>
        <taxon>Hexapoda</taxon>
        <taxon>Insecta</taxon>
        <taxon>Pterygota</taxon>
        <taxon>Neoptera</taxon>
        <taxon>Paraneoptera</taxon>
        <taxon>Psocodea</taxon>
        <taxon>Troctomorpha</taxon>
        <taxon>Phthiraptera</taxon>
        <taxon>Amblycera</taxon>
        <taxon>Menoponidae</taxon>
        <taxon>Menopon</taxon>
    </lineage>
</organism>
<feature type="region of interest" description="Disordered" evidence="1">
    <location>
        <begin position="416"/>
        <end position="437"/>
    </location>
</feature>